<dbReference type="GO" id="GO:0043682">
    <property type="term" value="F:P-type divalent copper transporter activity"/>
    <property type="evidence" value="ECO:0007669"/>
    <property type="project" value="TreeGrafter"/>
</dbReference>
<dbReference type="Proteomes" id="UP000708208">
    <property type="component" value="Unassembled WGS sequence"/>
</dbReference>
<protein>
    <submittedName>
        <fullName evidence="3">Uncharacterized protein</fullName>
    </submittedName>
</protein>
<comment type="caution">
    <text evidence="3">The sequence shown here is derived from an EMBL/GenBank/DDBJ whole genome shotgun (WGS) entry which is preliminary data.</text>
</comment>
<feature type="transmembrane region" description="Helical" evidence="2">
    <location>
        <begin position="54"/>
        <end position="73"/>
    </location>
</feature>
<evidence type="ECO:0000256" key="1">
    <source>
        <dbReference type="ARBA" id="ARBA00022967"/>
    </source>
</evidence>
<dbReference type="EMBL" id="CAJVCH010272090">
    <property type="protein sequence ID" value="CAG7734585.1"/>
    <property type="molecule type" value="Genomic_DNA"/>
</dbReference>
<dbReference type="PANTHER" id="PTHR43520:SF8">
    <property type="entry name" value="P-TYPE CU(+) TRANSPORTER"/>
    <property type="match status" value="1"/>
</dbReference>
<keyword evidence="2" id="KW-0472">Membrane</keyword>
<dbReference type="PANTHER" id="PTHR43520">
    <property type="entry name" value="ATP7, ISOFORM B"/>
    <property type="match status" value="1"/>
</dbReference>
<evidence type="ECO:0000256" key="2">
    <source>
        <dbReference type="SAM" id="Phobius"/>
    </source>
</evidence>
<dbReference type="GO" id="GO:0005507">
    <property type="term" value="F:copper ion binding"/>
    <property type="evidence" value="ECO:0007669"/>
    <property type="project" value="TreeGrafter"/>
</dbReference>
<evidence type="ECO:0000313" key="4">
    <source>
        <dbReference type="Proteomes" id="UP000708208"/>
    </source>
</evidence>
<keyword evidence="2" id="KW-1133">Transmembrane helix</keyword>
<feature type="non-terminal residue" evidence="3">
    <location>
        <position position="105"/>
    </location>
</feature>
<dbReference type="GO" id="GO:0015677">
    <property type="term" value="P:copper ion import"/>
    <property type="evidence" value="ECO:0007669"/>
    <property type="project" value="TreeGrafter"/>
</dbReference>
<dbReference type="GO" id="GO:0006878">
    <property type="term" value="P:intracellular copper ion homeostasis"/>
    <property type="evidence" value="ECO:0007669"/>
    <property type="project" value="TreeGrafter"/>
</dbReference>
<feature type="non-terminal residue" evidence="3">
    <location>
        <position position="1"/>
    </location>
</feature>
<dbReference type="GO" id="GO:0005802">
    <property type="term" value="C:trans-Golgi network"/>
    <property type="evidence" value="ECO:0007669"/>
    <property type="project" value="TreeGrafter"/>
</dbReference>
<gene>
    <name evidence="3" type="ORF">AFUS01_LOCUS22967</name>
</gene>
<evidence type="ECO:0000313" key="3">
    <source>
        <dbReference type="EMBL" id="CAG7734585.1"/>
    </source>
</evidence>
<dbReference type="OrthoDB" id="432719at2759"/>
<dbReference type="GO" id="GO:0005886">
    <property type="term" value="C:plasma membrane"/>
    <property type="evidence" value="ECO:0007669"/>
    <property type="project" value="TreeGrafter"/>
</dbReference>
<organism evidence="3 4">
    <name type="scientific">Allacma fusca</name>
    <dbReference type="NCBI Taxonomy" id="39272"/>
    <lineage>
        <taxon>Eukaryota</taxon>
        <taxon>Metazoa</taxon>
        <taxon>Ecdysozoa</taxon>
        <taxon>Arthropoda</taxon>
        <taxon>Hexapoda</taxon>
        <taxon>Collembola</taxon>
        <taxon>Symphypleona</taxon>
        <taxon>Sminthuridae</taxon>
        <taxon>Allacma</taxon>
    </lineage>
</organism>
<dbReference type="GO" id="GO:0060003">
    <property type="term" value="P:copper ion export"/>
    <property type="evidence" value="ECO:0007669"/>
    <property type="project" value="TreeGrafter"/>
</dbReference>
<keyword evidence="4" id="KW-1185">Reference proteome</keyword>
<keyword evidence="1" id="KW-1278">Translocase</keyword>
<keyword evidence="2" id="KW-0812">Transmembrane</keyword>
<dbReference type="AlphaFoldDB" id="A0A8J2P7C3"/>
<proteinExistence type="predicted"/>
<name>A0A8J2P7C3_9HEXA</name>
<sequence length="105" mass="12182">TGGMTCASWVKKQDQGIDIVENIFDMGFEASLYNVRDVSNLDHRDTTRKWRNSFFISLIFGVPSMILMMYFMFTMDMDHEKTACKFIDGLSMENFLLFLLSTPVQ</sequence>
<reference evidence="3" key="1">
    <citation type="submission" date="2021-06" db="EMBL/GenBank/DDBJ databases">
        <authorList>
            <person name="Hodson N. C."/>
            <person name="Mongue J. A."/>
            <person name="Jaron S. K."/>
        </authorList>
    </citation>
    <scope>NUCLEOTIDE SEQUENCE</scope>
</reference>
<accession>A0A8J2P7C3</accession>